<protein>
    <submittedName>
        <fullName evidence="1">Uncharacterized protein</fullName>
    </submittedName>
</protein>
<sequence>MIANKFLDETRRLLVFQITQLSQSREEILDFLDKHELTTEVSYIDIQEIDTLIQRHSAVISGINKHALSKFDETHDAKMSQYHNDIVLDLTRCKPCDVKYRAVETLLAEICLIDDFFALVDSFKFVNKKCQDDVITLHCSPANSTLSAKTQSRLDNRLSYLKRTLSRLEGMDKGISNSIAVEVKDGGLFNNTCLGICNGTQAKHQYLILRTAS</sequence>
<gene>
    <name evidence="1" type="ORF">A1QO_00690</name>
</gene>
<dbReference type="RefSeq" id="WP_017041664.1">
    <property type="nucleotide sequence ID" value="NZ_AJYQ02000078.1"/>
</dbReference>
<evidence type="ECO:0000313" key="1">
    <source>
        <dbReference type="EMBL" id="OEE35309.1"/>
    </source>
</evidence>
<dbReference type="Proteomes" id="UP000094741">
    <property type="component" value="Unassembled WGS sequence"/>
</dbReference>
<organism evidence="1 2">
    <name type="scientific">Vibrio genomosp. F10 str. ZF-129</name>
    <dbReference type="NCBI Taxonomy" id="1187848"/>
    <lineage>
        <taxon>Bacteria</taxon>
        <taxon>Pseudomonadati</taxon>
        <taxon>Pseudomonadota</taxon>
        <taxon>Gammaproteobacteria</taxon>
        <taxon>Vibrionales</taxon>
        <taxon>Vibrionaceae</taxon>
        <taxon>Vibrio</taxon>
    </lineage>
</organism>
<accession>A0A1E5BG97</accession>
<comment type="caution">
    <text evidence="1">The sequence shown here is derived from an EMBL/GenBank/DDBJ whole genome shotgun (WGS) entry which is preliminary data.</text>
</comment>
<evidence type="ECO:0000313" key="2">
    <source>
        <dbReference type="Proteomes" id="UP000094741"/>
    </source>
</evidence>
<dbReference type="EMBL" id="AJYQ02000078">
    <property type="protein sequence ID" value="OEE35309.1"/>
    <property type="molecule type" value="Genomic_DNA"/>
</dbReference>
<dbReference type="AlphaFoldDB" id="A0A1E5BG97"/>
<proteinExistence type="predicted"/>
<name>A0A1E5BG97_9VIBR</name>
<reference evidence="1 2" key="1">
    <citation type="journal article" date="2012" name="Science">
        <title>Ecological populations of bacteria act as socially cohesive units of antibiotic production and resistance.</title>
        <authorList>
            <person name="Cordero O.X."/>
            <person name="Wildschutte H."/>
            <person name="Kirkup B."/>
            <person name="Proehl S."/>
            <person name="Ngo L."/>
            <person name="Hussain F."/>
            <person name="Le Roux F."/>
            <person name="Mincer T."/>
            <person name="Polz M.F."/>
        </authorList>
    </citation>
    <scope>NUCLEOTIDE SEQUENCE [LARGE SCALE GENOMIC DNA]</scope>
    <source>
        <strain evidence="1 2">ZF-129</strain>
    </source>
</reference>
<dbReference type="STRING" id="1187848.A1QO_00690"/>